<dbReference type="RefSeq" id="WP_188961748.1">
    <property type="nucleotide sequence ID" value="NZ_BMOE01000004.1"/>
</dbReference>
<keyword evidence="3" id="KW-1185">Reference proteome</keyword>
<proteinExistence type="predicted"/>
<comment type="caution">
    <text evidence="2">The sequence shown here is derived from an EMBL/GenBank/DDBJ whole genome shotgun (WGS) entry which is preliminary data.</text>
</comment>
<feature type="domain" description="TniQ" evidence="1">
    <location>
        <begin position="11"/>
        <end position="154"/>
    </location>
</feature>
<dbReference type="EMBL" id="BMOE01000004">
    <property type="protein sequence ID" value="GGJ71286.1"/>
    <property type="molecule type" value="Genomic_DNA"/>
</dbReference>
<gene>
    <name evidence="2" type="ORF">GCM10008939_14580</name>
</gene>
<reference evidence="2" key="1">
    <citation type="journal article" date="2014" name="Int. J. Syst. Evol. Microbiol.">
        <title>Complete genome sequence of Corynebacterium casei LMG S-19264T (=DSM 44701T), isolated from a smear-ripened cheese.</title>
        <authorList>
            <consortium name="US DOE Joint Genome Institute (JGI-PGF)"/>
            <person name="Walter F."/>
            <person name="Albersmeier A."/>
            <person name="Kalinowski J."/>
            <person name="Ruckert C."/>
        </authorList>
    </citation>
    <scope>NUCLEOTIDE SEQUENCE</scope>
    <source>
        <strain evidence="2">JCM 14371</strain>
    </source>
</reference>
<evidence type="ECO:0000313" key="2">
    <source>
        <dbReference type="EMBL" id="GGJ71286.1"/>
    </source>
</evidence>
<evidence type="ECO:0000259" key="1">
    <source>
        <dbReference type="Pfam" id="PF06527"/>
    </source>
</evidence>
<accession>A0A917UNX2</accession>
<protein>
    <recommendedName>
        <fullName evidence="1">TniQ domain-containing protein</fullName>
    </recommendedName>
</protein>
<sequence length="624" mass="68971">MIQELVPILSRTRPIPGEALSSYLDRLSAHMPLAVPLTALYYRLGLQESERAADVPSAIGITLTPRQLKDAAHVLRLPEVDIRRMLLSHYDGVAVNLTGLDPEDSQSLRRTGMREWAYMVGSHYCPACLAEDQAWRVAWKLPFSFACERHQALLNDTCPLCARRSGNVREDLGGASSYATKKRTPGFCMNPPATGVADQGRNAEPCGQNLGAVPQLDLADSLRLLGTQRHLNGVMEAGVDARSGLPALAYFQALRSLCALMLYVAEPADLGELPETVLKVFADRAEERNLRLDQRREKRAEGKVFGGPAIHTYGAVPTSAGLMAAMLPQAVEILTPSVSGSLDAQELSEKLFPFIQRLRDREQNKLRLVSKNFKFTGALLQGFNRTLDDQSGFNHRLGLRSRHAHSKAGYAFTAHHVPQLLWENEYRTNFAPLFQETDMMESTLRRVCSAALVRLGGQTDWQGACSALEFPTTFATGACNKAMGVLNNLQNGEAFARALHDLAARLGALPSKANFHARRFELREFVTMRSADWDDLVFETSARPTKNTGKRRHAAVFIWEQVTGGDFRLAPALRGMSPGPARDMYIRFLKQDLGTLGPALMDRAHQLAAFLDAGHPELMLDFPK</sequence>
<dbReference type="Proteomes" id="UP000635726">
    <property type="component" value="Unassembled WGS sequence"/>
</dbReference>
<evidence type="ECO:0000313" key="3">
    <source>
        <dbReference type="Proteomes" id="UP000635726"/>
    </source>
</evidence>
<dbReference type="AlphaFoldDB" id="A0A917UNX2"/>
<reference evidence="2" key="2">
    <citation type="submission" date="2020-09" db="EMBL/GenBank/DDBJ databases">
        <authorList>
            <person name="Sun Q."/>
            <person name="Ohkuma M."/>
        </authorList>
    </citation>
    <scope>NUCLEOTIDE SEQUENCE</scope>
    <source>
        <strain evidence="2">JCM 14371</strain>
    </source>
</reference>
<name>A0A917UNX2_9DEIO</name>
<organism evidence="2 3">
    <name type="scientific">Deinococcus aquiradiocola</name>
    <dbReference type="NCBI Taxonomy" id="393059"/>
    <lineage>
        <taxon>Bacteria</taxon>
        <taxon>Thermotogati</taxon>
        <taxon>Deinococcota</taxon>
        <taxon>Deinococci</taxon>
        <taxon>Deinococcales</taxon>
        <taxon>Deinococcaceae</taxon>
        <taxon>Deinococcus</taxon>
    </lineage>
</organism>
<dbReference type="InterPro" id="IPR009492">
    <property type="entry name" value="TniQ"/>
</dbReference>
<dbReference type="Pfam" id="PF06527">
    <property type="entry name" value="TniQ"/>
    <property type="match status" value="1"/>
</dbReference>